<keyword evidence="2" id="KW-1185">Reference proteome</keyword>
<dbReference type="Proteomes" id="UP000297900">
    <property type="component" value="Unassembled WGS sequence"/>
</dbReference>
<dbReference type="AlphaFoldDB" id="A0A4Y8M3E6"/>
<reference evidence="1 2" key="1">
    <citation type="submission" date="2019-03" db="EMBL/GenBank/DDBJ databases">
        <title>Cohnella endophytica sp. nov., a novel endophytic bacterium isolated from bark of Sonneratia apetala.</title>
        <authorList>
            <person name="Tuo L."/>
        </authorList>
    </citation>
    <scope>NUCLEOTIDE SEQUENCE [LARGE SCALE GENOMIC DNA]</scope>
    <source>
        <strain evidence="1 2">CCTCC AB 208254</strain>
    </source>
</reference>
<dbReference type="RefSeq" id="WP_135152093.1">
    <property type="nucleotide sequence ID" value="NZ_SOMN01000010.1"/>
</dbReference>
<proteinExistence type="predicted"/>
<comment type="caution">
    <text evidence="1">The sequence shown here is derived from an EMBL/GenBank/DDBJ whole genome shotgun (WGS) entry which is preliminary data.</text>
</comment>
<accession>A0A4Y8M3E6</accession>
<organism evidence="1 2">
    <name type="scientific">Cohnella luojiensis</name>
    <dbReference type="NCBI Taxonomy" id="652876"/>
    <lineage>
        <taxon>Bacteria</taxon>
        <taxon>Bacillati</taxon>
        <taxon>Bacillota</taxon>
        <taxon>Bacilli</taxon>
        <taxon>Bacillales</taxon>
        <taxon>Paenibacillaceae</taxon>
        <taxon>Cohnella</taxon>
    </lineage>
</organism>
<dbReference type="EMBL" id="SOMN01000010">
    <property type="protein sequence ID" value="TFE27269.1"/>
    <property type="molecule type" value="Genomic_DNA"/>
</dbReference>
<name>A0A4Y8M3E6_9BACL</name>
<protein>
    <submittedName>
        <fullName evidence="1">Uncharacterized protein</fullName>
    </submittedName>
</protein>
<dbReference type="OrthoDB" id="116421at2"/>
<gene>
    <name evidence="1" type="ORF">E2980_10255</name>
</gene>
<sequence>MEQLWKQIGTHSVLFRVIGAETMSFMNQMFGERSDSQLRDPDTSFTITIQQGCLKNPGINTTFTRDVQGRMIFDRPDYYLAISPDYREADVRFYNYVGLRCVLMNWYSTIITHYDWGLLVHSSTLVDQGEAYVFAGKSRVGKTTVAKLSHPRTLLSDEASILKIGQDGRVIVYDSPLRSNIMNPSPIHSVPIKAIYMLEQSPIIKKRRLDKSKALLSILENIWYWPHNNEDSLKVVRLCKALVEQVPVYRLKFQKNELFWEEIS</sequence>
<evidence type="ECO:0000313" key="2">
    <source>
        <dbReference type="Proteomes" id="UP000297900"/>
    </source>
</evidence>
<evidence type="ECO:0000313" key="1">
    <source>
        <dbReference type="EMBL" id="TFE27269.1"/>
    </source>
</evidence>